<comment type="similarity">
    <text evidence="1">Belongs to the membrane fusion protein (MFP) (TC 8.A.1) family.</text>
</comment>
<dbReference type="SUPFAM" id="SSF111369">
    <property type="entry name" value="HlyD-like secretion proteins"/>
    <property type="match status" value="1"/>
</dbReference>
<comment type="caution">
    <text evidence="5">The sequence shown here is derived from an EMBL/GenBank/DDBJ whole genome shotgun (WGS) entry which is preliminary data.</text>
</comment>
<evidence type="ECO:0000256" key="3">
    <source>
        <dbReference type="SAM" id="SignalP"/>
    </source>
</evidence>
<feature type="chain" id="PRO_5037692542" evidence="3">
    <location>
        <begin position="22"/>
        <end position="358"/>
    </location>
</feature>
<feature type="signal peptide" evidence="3">
    <location>
        <begin position="1"/>
        <end position="21"/>
    </location>
</feature>
<dbReference type="PANTHER" id="PTHR30469">
    <property type="entry name" value="MULTIDRUG RESISTANCE PROTEIN MDTA"/>
    <property type="match status" value="1"/>
</dbReference>
<dbReference type="InterPro" id="IPR006143">
    <property type="entry name" value="RND_pump_MFP"/>
</dbReference>
<dbReference type="GO" id="GO:0015562">
    <property type="term" value="F:efflux transmembrane transporter activity"/>
    <property type="evidence" value="ECO:0007669"/>
    <property type="project" value="TreeGrafter"/>
</dbReference>
<dbReference type="Gene3D" id="2.40.420.20">
    <property type="match status" value="1"/>
</dbReference>
<dbReference type="InterPro" id="IPR058647">
    <property type="entry name" value="BSH_CzcB-like"/>
</dbReference>
<dbReference type="RefSeq" id="WP_200353264.1">
    <property type="nucleotide sequence ID" value="NZ_BAABHZ010000002.1"/>
</dbReference>
<evidence type="ECO:0000313" key="5">
    <source>
        <dbReference type="EMBL" id="MBK1818317.1"/>
    </source>
</evidence>
<feature type="domain" description="CzcB-like barrel-sandwich hybrid" evidence="4">
    <location>
        <begin position="57"/>
        <end position="191"/>
    </location>
</feature>
<dbReference type="PANTHER" id="PTHR30469:SF37">
    <property type="entry name" value="RAGD PROTEIN"/>
    <property type="match status" value="1"/>
</dbReference>
<dbReference type="Pfam" id="PF25973">
    <property type="entry name" value="BSH_CzcB"/>
    <property type="match status" value="1"/>
</dbReference>
<evidence type="ECO:0000256" key="2">
    <source>
        <dbReference type="SAM" id="Coils"/>
    </source>
</evidence>
<keyword evidence="6" id="KW-1185">Reference proteome</keyword>
<dbReference type="Gene3D" id="2.40.30.170">
    <property type="match status" value="1"/>
</dbReference>
<dbReference type="NCBIfam" id="TIGR01730">
    <property type="entry name" value="RND_mfp"/>
    <property type="match status" value="1"/>
</dbReference>
<feature type="coiled-coil region" evidence="2">
    <location>
        <begin position="96"/>
        <end position="161"/>
    </location>
</feature>
<evidence type="ECO:0000256" key="1">
    <source>
        <dbReference type="ARBA" id="ARBA00009477"/>
    </source>
</evidence>
<gene>
    <name evidence="5" type="ORF">JIN84_22040</name>
</gene>
<organism evidence="5 6">
    <name type="scientific">Luteolibacter yonseiensis</name>
    <dbReference type="NCBI Taxonomy" id="1144680"/>
    <lineage>
        <taxon>Bacteria</taxon>
        <taxon>Pseudomonadati</taxon>
        <taxon>Verrucomicrobiota</taxon>
        <taxon>Verrucomicrobiia</taxon>
        <taxon>Verrucomicrobiales</taxon>
        <taxon>Verrucomicrobiaceae</taxon>
        <taxon>Luteolibacter</taxon>
    </lineage>
</organism>
<dbReference type="AlphaFoldDB" id="A0A934V9G5"/>
<protein>
    <submittedName>
        <fullName evidence="5">Efflux RND transporter periplasmic adaptor subunit</fullName>
    </submittedName>
</protein>
<dbReference type="EMBL" id="JAENIK010000013">
    <property type="protein sequence ID" value="MBK1818317.1"/>
    <property type="molecule type" value="Genomic_DNA"/>
</dbReference>
<dbReference type="Gene3D" id="1.10.287.470">
    <property type="entry name" value="Helix hairpin bin"/>
    <property type="match status" value="1"/>
</dbReference>
<keyword evidence="3" id="KW-0732">Signal</keyword>
<proteinExistence type="inferred from homology"/>
<keyword evidence="2" id="KW-0175">Coiled coil</keyword>
<reference evidence="5" key="1">
    <citation type="submission" date="2021-01" db="EMBL/GenBank/DDBJ databases">
        <title>Modified the classification status of verrucomicrobia.</title>
        <authorList>
            <person name="Feng X."/>
        </authorList>
    </citation>
    <scope>NUCLEOTIDE SEQUENCE</scope>
    <source>
        <strain evidence="5">JCM 18052</strain>
    </source>
</reference>
<dbReference type="Gene3D" id="2.40.50.100">
    <property type="match status" value="1"/>
</dbReference>
<name>A0A934V9G5_9BACT</name>
<sequence>MNSPIVSRALLTLLAATSPLAAQDKADIPTVRTVQPAASVGAVAYEIPGRTEPIEQATLFTRATGIVSERKYDIGDRVKTGDVLAIISAPEIDREVEAARASVEQALARADNARQNADRTTNLLKSRAVSLEESEQRTSSANETDAALRLARAELARAEEMQKFSNVTAPFDGTITARNFDRGDRMRGDSSTAEGWLYRLSRLNSLRFIISATPDLALRLKDDSTANVRFNELPGQNFSGKFHRSSRSFDTASGTMRVELLIDNKALTLPAGLTGTAAFQLPPAPDTYVLPNNTLILRLGKSLVATVKDGKVHYVEVLPGRNFGPTVEMTSAALTPDTAVIVNPNALLKEGDTVQTAK</sequence>
<evidence type="ECO:0000259" key="4">
    <source>
        <dbReference type="Pfam" id="PF25973"/>
    </source>
</evidence>
<dbReference type="GO" id="GO:1990281">
    <property type="term" value="C:efflux pump complex"/>
    <property type="evidence" value="ECO:0007669"/>
    <property type="project" value="TreeGrafter"/>
</dbReference>
<accession>A0A934V9G5</accession>
<dbReference type="Proteomes" id="UP000600139">
    <property type="component" value="Unassembled WGS sequence"/>
</dbReference>
<evidence type="ECO:0000313" key="6">
    <source>
        <dbReference type="Proteomes" id="UP000600139"/>
    </source>
</evidence>